<protein>
    <submittedName>
        <fullName evidence="2">Uncharacterized protein</fullName>
    </submittedName>
</protein>
<keyword evidence="3" id="KW-1185">Reference proteome</keyword>
<gene>
    <name evidence="2" type="ORF">BDV95DRAFT_619540</name>
</gene>
<evidence type="ECO:0000256" key="1">
    <source>
        <dbReference type="SAM" id="MobiDB-lite"/>
    </source>
</evidence>
<dbReference type="Proteomes" id="UP000481861">
    <property type="component" value="Unassembled WGS sequence"/>
</dbReference>
<comment type="caution">
    <text evidence="2">The sequence shown here is derived from an EMBL/GenBank/DDBJ whole genome shotgun (WGS) entry which is preliminary data.</text>
</comment>
<organism evidence="2 3">
    <name type="scientific">Massariosphaeria phaeospora</name>
    <dbReference type="NCBI Taxonomy" id="100035"/>
    <lineage>
        <taxon>Eukaryota</taxon>
        <taxon>Fungi</taxon>
        <taxon>Dikarya</taxon>
        <taxon>Ascomycota</taxon>
        <taxon>Pezizomycotina</taxon>
        <taxon>Dothideomycetes</taxon>
        <taxon>Pleosporomycetidae</taxon>
        <taxon>Pleosporales</taxon>
        <taxon>Pleosporales incertae sedis</taxon>
        <taxon>Massariosphaeria</taxon>
    </lineage>
</organism>
<accession>A0A7C8M6W0</accession>
<feature type="region of interest" description="Disordered" evidence="1">
    <location>
        <begin position="13"/>
        <end position="34"/>
    </location>
</feature>
<evidence type="ECO:0000313" key="3">
    <source>
        <dbReference type="Proteomes" id="UP000481861"/>
    </source>
</evidence>
<dbReference type="EMBL" id="JAADJZ010000013">
    <property type="protein sequence ID" value="KAF2870518.1"/>
    <property type="molecule type" value="Genomic_DNA"/>
</dbReference>
<reference evidence="2 3" key="1">
    <citation type="submission" date="2020-01" db="EMBL/GenBank/DDBJ databases">
        <authorList>
            <consortium name="DOE Joint Genome Institute"/>
            <person name="Haridas S."/>
            <person name="Albert R."/>
            <person name="Binder M."/>
            <person name="Bloem J."/>
            <person name="Labutti K."/>
            <person name="Salamov A."/>
            <person name="Andreopoulos B."/>
            <person name="Baker S.E."/>
            <person name="Barry K."/>
            <person name="Bills G."/>
            <person name="Bluhm B.H."/>
            <person name="Cannon C."/>
            <person name="Castanera R."/>
            <person name="Culley D.E."/>
            <person name="Daum C."/>
            <person name="Ezra D."/>
            <person name="Gonzalez J.B."/>
            <person name="Henrissat B."/>
            <person name="Kuo A."/>
            <person name="Liang C."/>
            <person name="Lipzen A."/>
            <person name="Lutzoni F."/>
            <person name="Magnuson J."/>
            <person name="Mondo S."/>
            <person name="Nolan M."/>
            <person name="Ohm R."/>
            <person name="Pangilinan J."/>
            <person name="Park H.-J.H."/>
            <person name="Ramirez L."/>
            <person name="Alfaro M."/>
            <person name="Sun H."/>
            <person name="Tritt A."/>
            <person name="Yoshinaga Y."/>
            <person name="Zwiers L.-H.L."/>
            <person name="Turgeon B.G."/>
            <person name="Goodwin S.B."/>
            <person name="Spatafora J.W."/>
            <person name="Crous P.W."/>
            <person name="Grigoriev I.V."/>
        </authorList>
    </citation>
    <scope>NUCLEOTIDE SEQUENCE [LARGE SCALE GENOMIC DNA]</scope>
    <source>
        <strain evidence="2 3">CBS 611.86</strain>
    </source>
</reference>
<proteinExistence type="predicted"/>
<evidence type="ECO:0000313" key="2">
    <source>
        <dbReference type="EMBL" id="KAF2870518.1"/>
    </source>
</evidence>
<feature type="region of interest" description="Disordered" evidence="1">
    <location>
        <begin position="183"/>
        <end position="221"/>
    </location>
</feature>
<feature type="compositionally biased region" description="Polar residues" evidence="1">
    <location>
        <begin position="183"/>
        <end position="200"/>
    </location>
</feature>
<name>A0A7C8M6W0_9PLEO</name>
<dbReference type="AlphaFoldDB" id="A0A7C8M6W0"/>
<sequence>MKPQARAELIQRARNAARKNEAPQRQISGLGRSIIDKTQRSGVRKVRRTDGVRFTVNEEKATSPVGRVISDLPTRQQYDPSSPYDKFLVQNGLQFVDRESRIMRPVDDSDTDEDTTQTASPEYTELVSLLEPVSEFVTGPRKTIIMAPPPTKEQAAAAQQLQRYREALDKAIRLQTLQRAIQEDGSQPIQNSQLAGSSRQRPLDQDPAFMMRGSNFQGAGRPQIDLQQPALASGPVSGIYNQSNTQAYGNSNPGRIPNMAGAVGQINYSPAPMTTMPHNPMQPLPTPYFQYTQAPQFTPQQTPTATTLLREYPIDRANGPVAYAIRFLLWNPHLDLGYYCTEAHLKHALRRATAMNFI</sequence>